<feature type="compositionally biased region" description="Basic residues" evidence="1">
    <location>
        <begin position="13"/>
        <end position="25"/>
    </location>
</feature>
<reference evidence="2" key="1">
    <citation type="submission" date="2018-02" db="EMBL/GenBank/DDBJ databases">
        <title>Rhizophora mucronata_Transcriptome.</title>
        <authorList>
            <person name="Meera S.P."/>
            <person name="Sreeshan A."/>
            <person name="Augustine A."/>
        </authorList>
    </citation>
    <scope>NUCLEOTIDE SEQUENCE</scope>
    <source>
        <tissue evidence="2">Leaf</tissue>
    </source>
</reference>
<protein>
    <submittedName>
        <fullName evidence="2">Uncharacterized protein</fullName>
    </submittedName>
</protein>
<name>A0A2P2NUY1_RHIMU</name>
<proteinExistence type="predicted"/>
<sequence>MRSSNSPNQHKQITTKHLRISNKKV</sequence>
<dbReference type="EMBL" id="GGEC01065765">
    <property type="protein sequence ID" value="MBX46249.1"/>
    <property type="molecule type" value="Transcribed_RNA"/>
</dbReference>
<dbReference type="AlphaFoldDB" id="A0A2P2NUY1"/>
<accession>A0A2P2NUY1</accession>
<feature type="compositionally biased region" description="Polar residues" evidence="1">
    <location>
        <begin position="1"/>
        <end position="12"/>
    </location>
</feature>
<evidence type="ECO:0000256" key="1">
    <source>
        <dbReference type="SAM" id="MobiDB-lite"/>
    </source>
</evidence>
<feature type="region of interest" description="Disordered" evidence="1">
    <location>
        <begin position="1"/>
        <end position="25"/>
    </location>
</feature>
<evidence type="ECO:0000313" key="2">
    <source>
        <dbReference type="EMBL" id="MBX46249.1"/>
    </source>
</evidence>
<organism evidence="2">
    <name type="scientific">Rhizophora mucronata</name>
    <name type="common">Asiatic mangrove</name>
    <dbReference type="NCBI Taxonomy" id="61149"/>
    <lineage>
        <taxon>Eukaryota</taxon>
        <taxon>Viridiplantae</taxon>
        <taxon>Streptophyta</taxon>
        <taxon>Embryophyta</taxon>
        <taxon>Tracheophyta</taxon>
        <taxon>Spermatophyta</taxon>
        <taxon>Magnoliopsida</taxon>
        <taxon>eudicotyledons</taxon>
        <taxon>Gunneridae</taxon>
        <taxon>Pentapetalae</taxon>
        <taxon>rosids</taxon>
        <taxon>fabids</taxon>
        <taxon>Malpighiales</taxon>
        <taxon>Rhizophoraceae</taxon>
        <taxon>Rhizophora</taxon>
    </lineage>
</organism>